<name>A0A914E8A4_9BILA</name>
<organism evidence="1 2">
    <name type="scientific">Acrobeloides nanus</name>
    <dbReference type="NCBI Taxonomy" id="290746"/>
    <lineage>
        <taxon>Eukaryota</taxon>
        <taxon>Metazoa</taxon>
        <taxon>Ecdysozoa</taxon>
        <taxon>Nematoda</taxon>
        <taxon>Chromadorea</taxon>
        <taxon>Rhabditida</taxon>
        <taxon>Tylenchina</taxon>
        <taxon>Cephalobomorpha</taxon>
        <taxon>Cephaloboidea</taxon>
        <taxon>Cephalobidae</taxon>
        <taxon>Acrobeloides</taxon>
    </lineage>
</organism>
<accession>A0A914E8A4</accession>
<proteinExistence type="predicted"/>
<protein>
    <submittedName>
        <fullName evidence="2">Uncharacterized protein</fullName>
    </submittedName>
</protein>
<dbReference type="Proteomes" id="UP000887540">
    <property type="component" value="Unplaced"/>
</dbReference>
<dbReference type="WBParaSite" id="ACRNAN_scaffold6432.g27019.t1">
    <property type="protein sequence ID" value="ACRNAN_scaffold6432.g27019.t1"/>
    <property type="gene ID" value="ACRNAN_scaffold6432.g27019"/>
</dbReference>
<keyword evidence="1" id="KW-1185">Reference proteome</keyword>
<evidence type="ECO:0000313" key="2">
    <source>
        <dbReference type="WBParaSite" id="ACRNAN_scaffold6432.g27019.t1"/>
    </source>
</evidence>
<reference evidence="2" key="1">
    <citation type="submission" date="2022-11" db="UniProtKB">
        <authorList>
            <consortium name="WormBaseParasite"/>
        </authorList>
    </citation>
    <scope>IDENTIFICATION</scope>
</reference>
<dbReference type="AlphaFoldDB" id="A0A914E8A4"/>
<evidence type="ECO:0000313" key="1">
    <source>
        <dbReference type="Proteomes" id="UP000887540"/>
    </source>
</evidence>
<sequence length="82" mass="9289">MPVRDSGFKFSIYDSLTHCPEVRKLEDVLIVQESAFKESPDLESTLWCIWSMKPLVTSPHFTSMSTKYEFHVGPALALHTSG</sequence>